<gene>
    <name evidence="2" type="ORF">C2G38_2113101</name>
</gene>
<name>A0A397UBV6_9GLOM</name>
<proteinExistence type="predicted"/>
<feature type="non-terminal residue" evidence="2">
    <location>
        <position position="54"/>
    </location>
</feature>
<keyword evidence="3" id="KW-1185">Reference proteome</keyword>
<accession>A0A397UBV6</accession>
<protein>
    <submittedName>
        <fullName evidence="2">Uncharacterized protein</fullName>
    </submittedName>
</protein>
<reference evidence="2 3" key="1">
    <citation type="submission" date="2018-06" db="EMBL/GenBank/DDBJ databases">
        <title>Comparative genomics reveals the genomic features of Rhizophagus irregularis, R. cerebriforme, R. diaphanum and Gigaspora rosea, and their symbiotic lifestyle signature.</title>
        <authorList>
            <person name="Morin E."/>
            <person name="San Clemente H."/>
            <person name="Chen E.C.H."/>
            <person name="De La Providencia I."/>
            <person name="Hainaut M."/>
            <person name="Kuo A."/>
            <person name="Kohler A."/>
            <person name="Murat C."/>
            <person name="Tang N."/>
            <person name="Roy S."/>
            <person name="Loubradou J."/>
            <person name="Henrissat B."/>
            <person name="Grigoriev I.V."/>
            <person name="Corradi N."/>
            <person name="Roux C."/>
            <person name="Martin F.M."/>
        </authorList>
    </citation>
    <scope>NUCLEOTIDE SEQUENCE [LARGE SCALE GENOMIC DNA]</scope>
    <source>
        <strain evidence="2 3">DAOM 194757</strain>
    </source>
</reference>
<sequence length="54" mass="6461">MNDSRLSIYHLISLYFALFKDNMFFLLSQSIPLPYLYLFILAGIVYELILYCIF</sequence>
<dbReference type="AlphaFoldDB" id="A0A397UBV6"/>
<keyword evidence="1" id="KW-0472">Membrane</keyword>
<keyword evidence="1" id="KW-1133">Transmembrane helix</keyword>
<feature type="transmembrane region" description="Helical" evidence="1">
    <location>
        <begin position="33"/>
        <end position="53"/>
    </location>
</feature>
<comment type="caution">
    <text evidence="2">The sequence shown here is derived from an EMBL/GenBank/DDBJ whole genome shotgun (WGS) entry which is preliminary data.</text>
</comment>
<evidence type="ECO:0000256" key="1">
    <source>
        <dbReference type="SAM" id="Phobius"/>
    </source>
</evidence>
<organism evidence="2 3">
    <name type="scientific">Gigaspora rosea</name>
    <dbReference type="NCBI Taxonomy" id="44941"/>
    <lineage>
        <taxon>Eukaryota</taxon>
        <taxon>Fungi</taxon>
        <taxon>Fungi incertae sedis</taxon>
        <taxon>Mucoromycota</taxon>
        <taxon>Glomeromycotina</taxon>
        <taxon>Glomeromycetes</taxon>
        <taxon>Diversisporales</taxon>
        <taxon>Gigasporaceae</taxon>
        <taxon>Gigaspora</taxon>
    </lineage>
</organism>
<evidence type="ECO:0000313" key="2">
    <source>
        <dbReference type="EMBL" id="RIB07674.1"/>
    </source>
</evidence>
<dbReference type="Proteomes" id="UP000266673">
    <property type="component" value="Unassembled WGS sequence"/>
</dbReference>
<keyword evidence="1" id="KW-0812">Transmembrane</keyword>
<dbReference type="EMBL" id="QKWP01001620">
    <property type="protein sequence ID" value="RIB07674.1"/>
    <property type="molecule type" value="Genomic_DNA"/>
</dbReference>
<evidence type="ECO:0000313" key="3">
    <source>
        <dbReference type="Proteomes" id="UP000266673"/>
    </source>
</evidence>